<comment type="caution">
    <text evidence="1">The sequence shown here is derived from an EMBL/GenBank/DDBJ whole genome shotgun (WGS) entry which is preliminary data.</text>
</comment>
<accession>A0A7J6LUU8</accession>
<name>A0A7J6LUU8_PEROL</name>
<proteinExistence type="predicted"/>
<dbReference type="AlphaFoldDB" id="A0A7J6LUU8"/>
<sequence length="77" mass="8478">MCSRSGDLSHSLNSRSAQLDACCIVQRKALVLFRSCVVVVLEGMYSDLYPTITSGKLKTSVGNREAVVVIKELWDND</sequence>
<evidence type="ECO:0000313" key="1">
    <source>
        <dbReference type="EMBL" id="KAF4662926.1"/>
    </source>
</evidence>
<gene>
    <name evidence="1" type="ORF">FOZ61_002062</name>
</gene>
<evidence type="ECO:0000313" key="2">
    <source>
        <dbReference type="Proteomes" id="UP000570595"/>
    </source>
</evidence>
<dbReference type="EMBL" id="JABAHT010000155">
    <property type="protein sequence ID" value="KAF4662926.1"/>
    <property type="molecule type" value="Genomic_DNA"/>
</dbReference>
<dbReference type="Proteomes" id="UP000570595">
    <property type="component" value="Unassembled WGS sequence"/>
</dbReference>
<organism evidence="1 2">
    <name type="scientific">Perkinsus olseni</name>
    <name type="common">Perkinsus atlanticus</name>
    <dbReference type="NCBI Taxonomy" id="32597"/>
    <lineage>
        <taxon>Eukaryota</taxon>
        <taxon>Sar</taxon>
        <taxon>Alveolata</taxon>
        <taxon>Perkinsozoa</taxon>
        <taxon>Perkinsea</taxon>
        <taxon>Perkinsida</taxon>
        <taxon>Perkinsidae</taxon>
        <taxon>Perkinsus</taxon>
    </lineage>
</organism>
<protein>
    <submittedName>
        <fullName evidence="1">Uncharacterized protein</fullName>
    </submittedName>
</protein>
<reference evidence="1 2" key="1">
    <citation type="submission" date="2020-04" db="EMBL/GenBank/DDBJ databases">
        <title>Perkinsus olseni comparative genomics.</title>
        <authorList>
            <person name="Bogema D.R."/>
        </authorList>
    </citation>
    <scope>NUCLEOTIDE SEQUENCE [LARGE SCALE GENOMIC DNA]</scope>
    <source>
        <strain evidence="1">ATCC PRA-179</strain>
    </source>
</reference>